<dbReference type="PANTHER" id="PTHR42678:SF5">
    <property type="entry name" value="GLUTAMYL-TRNA(GLN) AMIDOTRANSFERASE SUBUNIT A"/>
    <property type="match status" value="1"/>
</dbReference>
<feature type="domain" description="Amidase" evidence="1">
    <location>
        <begin position="34"/>
        <end position="480"/>
    </location>
</feature>
<proteinExistence type="predicted"/>
<accession>A0A410G8U1</accession>
<organism evidence="2 3">
    <name type="scientific">Pollutimonas thiosulfatoxidans</name>
    <dbReference type="NCBI Taxonomy" id="2028345"/>
    <lineage>
        <taxon>Bacteria</taxon>
        <taxon>Pseudomonadati</taxon>
        <taxon>Pseudomonadota</taxon>
        <taxon>Betaproteobacteria</taxon>
        <taxon>Burkholderiales</taxon>
        <taxon>Alcaligenaceae</taxon>
        <taxon>Pollutimonas</taxon>
    </lineage>
</organism>
<dbReference type="OrthoDB" id="9811471at2"/>
<dbReference type="EMBL" id="CP022987">
    <property type="protein sequence ID" value="QAA92734.1"/>
    <property type="molecule type" value="Genomic_DNA"/>
</dbReference>
<name>A0A410G8U1_9BURK</name>
<sequence length="503" mass="53366">MSAHGSAPDDIVDEATIEHLQRGLLAREFSCVALVDAYLERMARWDKRGPMLRAVLALNPGARELAADRDAALAAEGRLSGPLHGVVVALKDNCNTTDMPTTGGSLSLEGTVPASDSAVSRKLSDAGAIVLAKTNLHEFALSGTTVSSLGGQTLNPYDLTRTPGGSSGGSGVATTMSFVTVAIGTDTVNSIRSPASANCLVGLRPTRGLISRAGIMPVSETQDTVGPITRTVSDLARVLDVIAGYDPDDPVTARSVGRVPASYCASLNYDALAGKRVGVLRSLSGDEPRHLAVNTAMTGALQVMRDAGAQVLDLHDPCIDAAALLRTGDVQKWEFKQSFEAYLRSLPQSDVRTLGDVLACGGYHKETLHEFLVQANDIDDPEHDSEYLGRLAAHDRLRVRVLELMAEHALDVLAYPLQKCLVVPVGAGGQAERNGILAALTGFPALNMPMGFSKPDDNAPLGVPMGMDLLARPFDEPLLLGLGYAFEQRTRIRKPPLHTLWPD</sequence>
<dbReference type="Proteomes" id="UP000283474">
    <property type="component" value="Chromosome"/>
</dbReference>
<dbReference type="Pfam" id="PF01425">
    <property type="entry name" value="Amidase"/>
    <property type="match status" value="1"/>
</dbReference>
<reference evidence="2 3" key="1">
    <citation type="submission" date="2017-08" db="EMBL/GenBank/DDBJ databases">
        <authorList>
            <person name="Park S.-J."/>
            <person name="Kim H."/>
        </authorList>
    </citation>
    <scope>NUCLEOTIDE SEQUENCE [LARGE SCALE GENOMIC DNA]</scope>
    <source>
        <strain evidence="3">ye3</strain>
    </source>
</reference>
<evidence type="ECO:0000313" key="3">
    <source>
        <dbReference type="Proteomes" id="UP000283474"/>
    </source>
</evidence>
<evidence type="ECO:0000313" key="2">
    <source>
        <dbReference type="EMBL" id="QAA92734.1"/>
    </source>
</evidence>
<evidence type="ECO:0000259" key="1">
    <source>
        <dbReference type="Pfam" id="PF01425"/>
    </source>
</evidence>
<dbReference type="InterPro" id="IPR036928">
    <property type="entry name" value="AS_sf"/>
</dbReference>
<dbReference type="PANTHER" id="PTHR42678">
    <property type="entry name" value="AMIDASE"/>
    <property type="match status" value="1"/>
</dbReference>
<dbReference type="KEGG" id="pus:CKA81_01910"/>
<dbReference type="Gene3D" id="3.90.1300.10">
    <property type="entry name" value="Amidase signature (AS) domain"/>
    <property type="match status" value="1"/>
</dbReference>
<dbReference type="RefSeq" id="WP_128353788.1">
    <property type="nucleotide sequence ID" value="NZ_CP022987.1"/>
</dbReference>
<protein>
    <submittedName>
        <fullName evidence="2">Amidase</fullName>
    </submittedName>
</protein>
<gene>
    <name evidence="2" type="ORF">CKA81_01910</name>
</gene>
<keyword evidence="3" id="KW-1185">Reference proteome</keyword>
<dbReference type="AlphaFoldDB" id="A0A410G8U1"/>
<dbReference type="InterPro" id="IPR023631">
    <property type="entry name" value="Amidase_dom"/>
</dbReference>
<dbReference type="SUPFAM" id="SSF75304">
    <property type="entry name" value="Amidase signature (AS) enzymes"/>
    <property type="match status" value="1"/>
</dbReference>